<evidence type="ECO:0000313" key="1">
    <source>
        <dbReference type="EMBL" id="KKN65977.1"/>
    </source>
</evidence>
<reference evidence="1" key="1">
    <citation type="journal article" date="2015" name="Nature">
        <title>Complex archaea that bridge the gap between prokaryotes and eukaryotes.</title>
        <authorList>
            <person name="Spang A."/>
            <person name="Saw J.H."/>
            <person name="Jorgensen S.L."/>
            <person name="Zaremba-Niedzwiedzka K."/>
            <person name="Martijn J."/>
            <person name="Lind A.E."/>
            <person name="van Eijk R."/>
            <person name="Schleper C."/>
            <person name="Guy L."/>
            <person name="Ettema T.J."/>
        </authorList>
    </citation>
    <scope>NUCLEOTIDE SEQUENCE</scope>
</reference>
<dbReference type="AlphaFoldDB" id="A0A0F9STK7"/>
<evidence type="ECO:0008006" key="2">
    <source>
        <dbReference type="Google" id="ProtNLM"/>
    </source>
</evidence>
<dbReference type="InterPro" id="IPR013785">
    <property type="entry name" value="Aldolase_TIM"/>
</dbReference>
<sequence>MKDFELLDCTIRDGSYVINFQYTKKDVAHLVKGLAEAGVPKIEVGHGVGFDAHRSQYNPARHSEEDYITTASLFKNKSKVWAKKEYNENKVNLEFYTYGKGNIQFVISQENAKELIKTINGILERHEKLTKIYNKLVKNDRT</sequence>
<organism evidence="1">
    <name type="scientific">marine sediment metagenome</name>
    <dbReference type="NCBI Taxonomy" id="412755"/>
    <lineage>
        <taxon>unclassified sequences</taxon>
        <taxon>metagenomes</taxon>
        <taxon>ecological metagenomes</taxon>
    </lineage>
</organism>
<name>A0A0F9STK7_9ZZZZ</name>
<dbReference type="SUPFAM" id="SSF51569">
    <property type="entry name" value="Aldolase"/>
    <property type="match status" value="1"/>
</dbReference>
<dbReference type="Gene3D" id="3.20.20.70">
    <property type="entry name" value="Aldolase class I"/>
    <property type="match status" value="1"/>
</dbReference>
<proteinExistence type="predicted"/>
<accession>A0A0F9STK7</accession>
<dbReference type="EMBL" id="LAZR01000513">
    <property type="protein sequence ID" value="KKN65977.1"/>
    <property type="molecule type" value="Genomic_DNA"/>
</dbReference>
<gene>
    <name evidence="1" type="ORF">LCGC14_0476800</name>
</gene>
<protein>
    <recommendedName>
        <fullName evidence="2">Pyruvate carboxyltransferase domain-containing protein</fullName>
    </recommendedName>
</protein>
<comment type="caution">
    <text evidence="1">The sequence shown here is derived from an EMBL/GenBank/DDBJ whole genome shotgun (WGS) entry which is preliminary data.</text>
</comment>